<dbReference type="AlphaFoldDB" id="A0A2K8PPW1"/>
<dbReference type="GO" id="GO:0006508">
    <property type="term" value="P:proteolysis"/>
    <property type="evidence" value="ECO:0007669"/>
    <property type="project" value="UniProtKB-KW"/>
</dbReference>
<dbReference type="InterPro" id="IPR049457">
    <property type="entry name" value="Emfourin"/>
</dbReference>
<dbReference type="GeneID" id="49387335"/>
<evidence type="ECO:0000256" key="2">
    <source>
        <dbReference type="ARBA" id="ARBA00022801"/>
    </source>
</evidence>
<name>A0A2K8PPW1_STRLA</name>
<keyword evidence="2 6" id="KW-0378">Hydrolase</keyword>
<evidence type="ECO:0000313" key="7">
    <source>
        <dbReference type="Proteomes" id="UP000231791"/>
    </source>
</evidence>
<keyword evidence="1 6" id="KW-0645">Protease</keyword>
<dbReference type="InterPro" id="IPR001570">
    <property type="entry name" value="Peptidase_M4_C_domain"/>
</dbReference>
<dbReference type="KEGG" id="slx:SLAV_31740"/>
<dbReference type="InterPro" id="IPR052759">
    <property type="entry name" value="Metalloprotease_M4"/>
</dbReference>
<dbReference type="EMBL" id="CP024985">
    <property type="protein sequence ID" value="ATZ28120.1"/>
    <property type="molecule type" value="Genomic_DNA"/>
</dbReference>
<keyword evidence="4" id="KW-0482">Metalloprotease</keyword>
<organism evidence="6 7">
    <name type="scientific">Streptomyces lavendulae subsp. lavendulae</name>
    <dbReference type="NCBI Taxonomy" id="58340"/>
    <lineage>
        <taxon>Bacteria</taxon>
        <taxon>Bacillati</taxon>
        <taxon>Actinomycetota</taxon>
        <taxon>Actinomycetes</taxon>
        <taxon>Kitasatosporales</taxon>
        <taxon>Streptomycetaceae</taxon>
        <taxon>Streptomyces</taxon>
    </lineage>
</organism>
<keyword evidence="7" id="KW-1185">Reference proteome</keyword>
<dbReference type="EC" id="3.4.24.-" evidence="6"/>
<proteinExistence type="predicted"/>
<dbReference type="PANTHER" id="PTHR43579:SF1">
    <property type="entry name" value="NEUTRAL METALLOPROTEINASE"/>
    <property type="match status" value="1"/>
</dbReference>
<dbReference type="Gene3D" id="1.10.390.10">
    <property type="entry name" value="Neutral Protease Domain 2"/>
    <property type="match status" value="1"/>
</dbReference>
<evidence type="ECO:0000256" key="4">
    <source>
        <dbReference type="ARBA" id="ARBA00023049"/>
    </source>
</evidence>
<reference evidence="6 7" key="1">
    <citation type="submission" date="2017-11" db="EMBL/GenBank/DDBJ databases">
        <title>Complete genome sequence of Streptomyces lavendulae subsp. lavendulae CCM 3239 (formerly 'Streptomyces aureofaciens CCM 3239'), the producer of the angucycline-type antibiotic auricin.</title>
        <authorList>
            <person name="Busche T."/>
            <person name="Novakova R."/>
            <person name="Al'Dilaimi A."/>
            <person name="Homerova D."/>
            <person name="Feckova L."/>
            <person name="Rezuchova B."/>
            <person name="Mingyar E."/>
            <person name="Csolleiova D."/>
            <person name="Bekeova C."/>
            <person name="Winkler A."/>
            <person name="Sevcikova B."/>
            <person name="Kalinowski J."/>
            <person name="Kormanec J."/>
            <person name="Ruckert C."/>
        </authorList>
    </citation>
    <scope>NUCLEOTIDE SEQUENCE [LARGE SCALE GENOMIC DNA]</scope>
    <source>
        <strain evidence="6 7">CCM 3239</strain>
    </source>
</reference>
<protein>
    <submittedName>
        <fullName evidence="6">Protease PrtS</fullName>
        <ecNumber evidence="6">3.4.24.-</ecNumber>
    </submittedName>
</protein>
<gene>
    <name evidence="6" type="primary">prtS3</name>
    <name evidence="6" type="ORF">SLAV_31740</name>
</gene>
<dbReference type="InterPro" id="IPR027268">
    <property type="entry name" value="Peptidase_M4/M1_CTD_sf"/>
</dbReference>
<accession>A0A2K8PPW1</accession>
<evidence type="ECO:0000313" key="6">
    <source>
        <dbReference type="EMBL" id="ATZ28120.1"/>
    </source>
</evidence>
<dbReference type="RefSeq" id="WP_244225252.1">
    <property type="nucleotide sequence ID" value="NZ_CP024985.1"/>
</dbReference>
<feature type="domain" description="Peptidase M4 C-terminal" evidence="5">
    <location>
        <begin position="13"/>
        <end position="95"/>
    </location>
</feature>
<dbReference type="GO" id="GO:0004222">
    <property type="term" value="F:metalloendopeptidase activity"/>
    <property type="evidence" value="ECO:0007669"/>
    <property type="project" value="InterPro"/>
</dbReference>
<dbReference type="PANTHER" id="PTHR43579">
    <property type="match status" value="1"/>
</dbReference>
<dbReference type="Proteomes" id="UP000231791">
    <property type="component" value="Chromosome"/>
</dbReference>
<dbReference type="Pfam" id="PF20242">
    <property type="entry name" value="Emfourin"/>
    <property type="match status" value="1"/>
</dbReference>
<evidence type="ECO:0000256" key="3">
    <source>
        <dbReference type="ARBA" id="ARBA00022833"/>
    </source>
</evidence>
<evidence type="ECO:0000256" key="1">
    <source>
        <dbReference type="ARBA" id="ARBA00022670"/>
    </source>
</evidence>
<evidence type="ECO:0000259" key="5">
    <source>
        <dbReference type="Pfam" id="PF02868"/>
    </source>
</evidence>
<dbReference type="Pfam" id="PF02868">
    <property type="entry name" value="Peptidase_M4_C"/>
    <property type="match status" value="1"/>
</dbReference>
<keyword evidence="3" id="KW-0862">Zinc</keyword>
<dbReference type="SUPFAM" id="SSF55486">
    <property type="entry name" value="Metalloproteases ('zincins'), catalytic domain"/>
    <property type="match status" value="1"/>
</dbReference>
<sequence>MSKFIHLPDTKPGDFAGVHFNSGIPDKAFFLTASHIGGFAWEASGSIWYASLKATGAHDQFEDFASTTFQKAGELFGTGGTKQSAVLSAWQEVEVPIRGVPRPPQVLETATLPEDAAAEPARLVAAAVSMSGQEQDDRARDAMSYSITVEDGDRTTALEQSDGAMPPAYAALLTWLRKHFAQQ</sequence>